<dbReference type="InterPro" id="IPR044068">
    <property type="entry name" value="CB"/>
</dbReference>
<dbReference type="PROSITE" id="PS51900">
    <property type="entry name" value="CB"/>
    <property type="match status" value="1"/>
</dbReference>
<dbReference type="GO" id="GO:0015074">
    <property type="term" value="P:DNA integration"/>
    <property type="evidence" value="ECO:0007669"/>
    <property type="project" value="UniProtKB-KW"/>
</dbReference>
<evidence type="ECO:0000256" key="1">
    <source>
        <dbReference type="ARBA" id="ARBA00008857"/>
    </source>
</evidence>
<evidence type="ECO:0000313" key="10">
    <source>
        <dbReference type="Proteomes" id="UP000598467"/>
    </source>
</evidence>
<dbReference type="Gene3D" id="1.10.443.10">
    <property type="entry name" value="Intergrase catalytic core"/>
    <property type="match status" value="1"/>
</dbReference>
<dbReference type="InterPro" id="IPR002104">
    <property type="entry name" value="Integrase_catalytic"/>
</dbReference>
<evidence type="ECO:0000256" key="2">
    <source>
        <dbReference type="ARBA" id="ARBA00022908"/>
    </source>
</evidence>
<dbReference type="PROSITE" id="PS51898">
    <property type="entry name" value="TYR_RECOMBINASE"/>
    <property type="match status" value="1"/>
</dbReference>
<dbReference type="InterPro" id="IPR013762">
    <property type="entry name" value="Integrase-like_cat_sf"/>
</dbReference>
<dbReference type="AlphaFoldDB" id="A0A926P6S9"/>
<feature type="region of interest" description="Disordered" evidence="6">
    <location>
        <begin position="367"/>
        <end position="386"/>
    </location>
</feature>
<evidence type="ECO:0000259" key="8">
    <source>
        <dbReference type="PROSITE" id="PS51900"/>
    </source>
</evidence>
<dbReference type="InterPro" id="IPR011010">
    <property type="entry name" value="DNA_brk_join_enz"/>
</dbReference>
<gene>
    <name evidence="9" type="ORF">HK439_25385</name>
</gene>
<keyword evidence="4" id="KW-0233">DNA recombination</keyword>
<evidence type="ECO:0000259" key="7">
    <source>
        <dbReference type="PROSITE" id="PS51898"/>
    </source>
</evidence>
<evidence type="ECO:0000256" key="6">
    <source>
        <dbReference type="SAM" id="MobiDB-lite"/>
    </source>
</evidence>
<dbReference type="InterPro" id="IPR010998">
    <property type="entry name" value="Integrase_recombinase_N"/>
</dbReference>
<dbReference type="Pfam" id="PF00589">
    <property type="entry name" value="Phage_integrase"/>
    <property type="match status" value="1"/>
</dbReference>
<comment type="similarity">
    <text evidence="1">Belongs to the 'phage' integrase family.</text>
</comment>
<dbReference type="InterPro" id="IPR050090">
    <property type="entry name" value="Tyrosine_recombinase_XerCD"/>
</dbReference>
<sequence length="386" mass="44341">MAWITERKKKDGSTQYKAVVRIKGYPSRSATFPRKTDAVLWAKQIEVSMLEGRHFKDAENKRRTFGDMIDRYIDAVVPVRHNKPLARNAILCHLRWWKSELGDLLLTEVNAPKIVEKRDTLLNAPALDSNGRPLLDEEGNQRRAKSPATVVRYLASLSVVYTTAVNEWEWIDQNPVKKVRRPKEPSGRVRFLSDAERENLLEACQKSKNRYLYPIVVLALSTGARHNEIRSLTWLQVDLERCVIRLLETKNNERRSLPLTGLALELVTQLSQSRPDGTDLVFPRPDGKKPVFIENDWKNALADAEIKDFRFHDLRHSAASYLAMNGATLAEIADVLGHKTLQMVKRYAHMSEQHTMGVVERMNQKIFAPADNDNEPLKHPRNKKRL</sequence>
<dbReference type="GO" id="GO:0003677">
    <property type="term" value="F:DNA binding"/>
    <property type="evidence" value="ECO:0007669"/>
    <property type="project" value="UniProtKB-UniRule"/>
</dbReference>
<keyword evidence="3 5" id="KW-0238">DNA-binding</keyword>
<evidence type="ECO:0000256" key="4">
    <source>
        <dbReference type="ARBA" id="ARBA00023172"/>
    </source>
</evidence>
<reference evidence="9" key="1">
    <citation type="submission" date="2020-05" db="EMBL/GenBank/DDBJ databases">
        <title>Identification of trans-AT polyketide cluster in two marine bacteria, producers of a novel glutaramide-containing polyketide sesbanimide D and analogs.</title>
        <authorList>
            <person name="Kacar D."/>
            <person name="Rodriguez P."/>
            <person name="Canedo L."/>
            <person name="Gonzalez E."/>
            <person name="Galan B."/>
            <person name="De La Calle F."/>
            <person name="Garcia J.L."/>
        </authorList>
    </citation>
    <scope>NUCLEOTIDE SEQUENCE</scope>
    <source>
        <strain evidence="9">PHM038</strain>
    </source>
</reference>
<evidence type="ECO:0000313" key="9">
    <source>
        <dbReference type="EMBL" id="MBD1549602.1"/>
    </source>
</evidence>
<proteinExistence type="inferred from homology"/>
<dbReference type="PANTHER" id="PTHR30349">
    <property type="entry name" value="PHAGE INTEGRASE-RELATED"/>
    <property type="match status" value="1"/>
</dbReference>
<evidence type="ECO:0000256" key="5">
    <source>
        <dbReference type="PROSITE-ProRule" id="PRU01248"/>
    </source>
</evidence>
<comment type="caution">
    <text evidence="9">The sequence shown here is derived from an EMBL/GenBank/DDBJ whole genome shotgun (WGS) entry which is preliminary data.</text>
</comment>
<dbReference type="Gene3D" id="1.10.150.130">
    <property type="match status" value="1"/>
</dbReference>
<name>A0A926P6S9_9HYPH</name>
<dbReference type="PANTHER" id="PTHR30349:SF64">
    <property type="entry name" value="PROPHAGE INTEGRASE INTD-RELATED"/>
    <property type="match status" value="1"/>
</dbReference>
<feature type="domain" description="Tyr recombinase" evidence="7">
    <location>
        <begin position="187"/>
        <end position="360"/>
    </location>
</feature>
<dbReference type="EMBL" id="JABFCZ010000045">
    <property type="protein sequence ID" value="MBD1549602.1"/>
    <property type="molecule type" value="Genomic_DNA"/>
</dbReference>
<dbReference type="Proteomes" id="UP000598467">
    <property type="component" value="Unassembled WGS sequence"/>
</dbReference>
<organism evidence="9 10">
    <name type="scientific">Roseibium aggregatum</name>
    <dbReference type="NCBI Taxonomy" id="187304"/>
    <lineage>
        <taxon>Bacteria</taxon>
        <taxon>Pseudomonadati</taxon>
        <taxon>Pseudomonadota</taxon>
        <taxon>Alphaproteobacteria</taxon>
        <taxon>Hyphomicrobiales</taxon>
        <taxon>Stappiaceae</taxon>
        <taxon>Roseibium</taxon>
    </lineage>
</organism>
<protein>
    <submittedName>
        <fullName evidence="9">Site-specific integrase</fullName>
    </submittedName>
</protein>
<evidence type="ECO:0000256" key="3">
    <source>
        <dbReference type="ARBA" id="ARBA00023125"/>
    </source>
</evidence>
<dbReference type="CDD" id="cd00796">
    <property type="entry name" value="INT_Rci_Hp1_C"/>
    <property type="match status" value="1"/>
</dbReference>
<accession>A0A926P6S9</accession>
<dbReference type="SUPFAM" id="SSF56349">
    <property type="entry name" value="DNA breaking-rejoining enzymes"/>
    <property type="match status" value="1"/>
</dbReference>
<feature type="domain" description="Core-binding (CB)" evidence="8">
    <location>
        <begin position="63"/>
        <end position="165"/>
    </location>
</feature>
<keyword evidence="2" id="KW-0229">DNA integration</keyword>
<dbReference type="GO" id="GO:0006310">
    <property type="term" value="P:DNA recombination"/>
    <property type="evidence" value="ECO:0007669"/>
    <property type="project" value="UniProtKB-KW"/>
</dbReference>